<dbReference type="STRING" id="1385511.GCA_000425225_00277"/>
<proteinExistence type="predicted"/>
<gene>
    <name evidence="2" type="ORF">N783_13515</name>
</gene>
<reference evidence="2 3" key="1">
    <citation type="submission" date="2013-08" db="EMBL/GenBank/DDBJ databases">
        <authorList>
            <person name="Huang J."/>
            <person name="Wang G."/>
        </authorList>
    </citation>
    <scope>NUCLEOTIDE SEQUENCE [LARGE SCALE GENOMIC DNA]</scope>
    <source>
        <strain evidence="2 3">BH030004</strain>
    </source>
</reference>
<dbReference type="InterPro" id="IPR001173">
    <property type="entry name" value="Glyco_trans_2-like"/>
</dbReference>
<dbReference type="Proteomes" id="UP000030403">
    <property type="component" value="Unassembled WGS sequence"/>
</dbReference>
<dbReference type="OrthoDB" id="396512at2"/>
<dbReference type="AlphaFoldDB" id="A0A0A5GCT6"/>
<keyword evidence="3" id="KW-1185">Reference proteome</keyword>
<dbReference type="PANTHER" id="PTHR43685">
    <property type="entry name" value="GLYCOSYLTRANSFERASE"/>
    <property type="match status" value="1"/>
</dbReference>
<comment type="caution">
    <text evidence="2">The sequence shown here is derived from an EMBL/GenBank/DDBJ whole genome shotgun (WGS) entry which is preliminary data.</text>
</comment>
<dbReference type="InterPro" id="IPR029044">
    <property type="entry name" value="Nucleotide-diphossugar_trans"/>
</dbReference>
<evidence type="ECO:0000313" key="3">
    <source>
        <dbReference type="Proteomes" id="UP000030403"/>
    </source>
</evidence>
<dbReference type="InterPro" id="IPR050834">
    <property type="entry name" value="Glycosyltransf_2"/>
</dbReference>
<dbReference type="CDD" id="cd06433">
    <property type="entry name" value="GT_2_WfgS_like"/>
    <property type="match status" value="1"/>
</dbReference>
<dbReference type="RefSeq" id="WP_051255168.1">
    <property type="nucleotide sequence ID" value="NZ_AVPF01000004.1"/>
</dbReference>
<dbReference type="Gene3D" id="3.90.550.10">
    <property type="entry name" value="Spore Coat Polysaccharide Biosynthesis Protein SpsA, Chain A"/>
    <property type="match status" value="1"/>
</dbReference>
<dbReference type="Pfam" id="PF00535">
    <property type="entry name" value="Glycos_transf_2"/>
    <property type="match status" value="1"/>
</dbReference>
<protein>
    <submittedName>
        <fullName evidence="2">Colanic acid biosynthesis glycosyl transferase</fullName>
    </submittedName>
</protein>
<name>A0A0A5GCT6_9BACI</name>
<organism evidence="2 3">
    <name type="scientific">Pontibacillus marinus BH030004 = DSM 16465</name>
    <dbReference type="NCBI Taxonomy" id="1385511"/>
    <lineage>
        <taxon>Bacteria</taxon>
        <taxon>Bacillati</taxon>
        <taxon>Bacillota</taxon>
        <taxon>Bacilli</taxon>
        <taxon>Bacillales</taxon>
        <taxon>Bacillaceae</taxon>
        <taxon>Pontibacillus</taxon>
    </lineage>
</organism>
<accession>A0A0A5GCT6</accession>
<keyword evidence="2" id="KW-0808">Transferase</keyword>
<dbReference type="GO" id="GO:0016740">
    <property type="term" value="F:transferase activity"/>
    <property type="evidence" value="ECO:0007669"/>
    <property type="project" value="UniProtKB-KW"/>
</dbReference>
<sequence>MNKSPKVSIITISYNNLKGLERTIKSVLKQTYQNIEFILIDGASNDGTDDLLKSYSKKVSFWISEKDKGIADAFNKGLKHVTGDCVFFLNSGDVFVNDNVISNVASEWEYNPVDVLFYKVQVSKNVFIPAKELKDDVEKIWNLATVPHQGAFINSEVFKELGGFNTNFEIRMDYEFFARCKSNHCTYKYVPETIVSYEAGGKSMLIENRKKFWKEGMSIKHLYNIPITYKDMVKAVIYR</sequence>
<dbReference type="EMBL" id="AVPF01000004">
    <property type="protein sequence ID" value="KGX90996.1"/>
    <property type="molecule type" value="Genomic_DNA"/>
</dbReference>
<dbReference type="eggNOG" id="COG1216">
    <property type="taxonomic scope" value="Bacteria"/>
</dbReference>
<evidence type="ECO:0000259" key="1">
    <source>
        <dbReference type="Pfam" id="PF00535"/>
    </source>
</evidence>
<feature type="domain" description="Glycosyltransferase 2-like" evidence="1">
    <location>
        <begin position="8"/>
        <end position="127"/>
    </location>
</feature>
<evidence type="ECO:0000313" key="2">
    <source>
        <dbReference type="EMBL" id="KGX90996.1"/>
    </source>
</evidence>
<dbReference type="SUPFAM" id="SSF53448">
    <property type="entry name" value="Nucleotide-diphospho-sugar transferases"/>
    <property type="match status" value="1"/>
</dbReference>
<dbReference type="PANTHER" id="PTHR43685:SF2">
    <property type="entry name" value="GLYCOSYLTRANSFERASE 2-LIKE DOMAIN-CONTAINING PROTEIN"/>
    <property type="match status" value="1"/>
</dbReference>